<evidence type="ECO:0000256" key="3">
    <source>
        <dbReference type="PROSITE-ProRule" id="PRU00176"/>
    </source>
</evidence>
<dbReference type="InterPro" id="IPR012677">
    <property type="entry name" value="Nucleotide-bd_a/b_plait_sf"/>
</dbReference>
<accession>T1GFR6</accession>
<dbReference type="GO" id="GO:0003723">
    <property type="term" value="F:RNA binding"/>
    <property type="evidence" value="ECO:0007669"/>
    <property type="project" value="UniProtKB-UniRule"/>
</dbReference>
<organism evidence="5 6">
    <name type="scientific">Megaselia scalaris</name>
    <name type="common">Humpbacked fly</name>
    <name type="synonym">Phora scalaris</name>
    <dbReference type="NCBI Taxonomy" id="36166"/>
    <lineage>
        <taxon>Eukaryota</taxon>
        <taxon>Metazoa</taxon>
        <taxon>Ecdysozoa</taxon>
        <taxon>Arthropoda</taxon>
        <taxon>Hexapoda</taxon>
        <taxon>Insecta</taxon>
        <taxon>Pterygota</taxon>
        <taxon>Neoptera</taxon>
        <taxon>Endopterygota</taxon>
        <taxon>Diptera</taxon>
        <taxon>Brachycera</taxon>
        <taxon>Muscomorpha</taxon>
        <taxon>Platypezoidea</taxon>
        <taxon>Phoridae</taxon>
        <taxon>Megaseliini</taxon>
        <taxon>Megaselia</taxon>
    </lineage>
</organism>
<reference evidence="5" key="2">
    <citation type="submission" date="2015-06" db="UniProtKB">
        <authorList>
            <consortium name="EnsemblMetazoa"/>
        </authorList>
    </citation>
    <scope>IDENTIFICATION</scope>
</reference>
<dbReference type="EnsemblMetazoa" id="MESCA002213-RA">
    <property type="protein sequence ID" value="MESCA002213-PA"/>
    <property type="gene ID" value="MESCA002213"/>
</dbReference>
<keyword evidence="1" id="KW-0677">Repeat</keyword>
<dbReference type="PROSITE" id="PS50102">
    <property type="entry name" value="RRM"/>
    <property type="match status" value="1"/>
</dbReference>
<keyword evidence="6" id="KW-1185">Reference proteome</keyword>
<reference evidence="6" key="1">
    <citation type="submission" date="2013-02" db="EMBL/GenBank/DDBJ databases">
        <authorList>
            <person name="Hughes D."/>
        </authorList>
    </citation>
    <scope>NUCLEOTIDE SEQUENCE</scope>
    <source>
        <strain>Durham</strain>
        <strain evidence="6">NC isolate 2 -- Noor lab</strain>
    </source>
</reference>
<dbReference type="OMA" id="CFGESYT"/>
<dbReference type="SMART" id="SM00360">
    <property type="entry name" value="RRM"/>
    <property type="match status" value="2"/>
</dbReference>
<evidence type="ECO:0000256" key="2">
    <source>
        <dbReference type="ARBA" id="ARBA00022884"/>
    </source>
</evidence>
<dbReference type="PANTHER" id="PTHR23189">
    <property type="entry name" value="RNA RECOGNITION MOTIF-CONTAINING"/>
    <property type="match status" value="1"/>
</dbReference>
<name>T1GFR6_MEGSC</name>
<evidence type="ECO:0000256" key="1">
    <source>
        <dbReference type="ARBA" id="ARBA00022737"/>
    </source>
</evidence>
<dbReference type="Gene3D" id="3.30.70.330">
    <property type="match status" value="2"/>
</dbReference>
<sequence length="181" mass="20611">MGGGGGRNDDFFIGRRLQEMQGPTFELPELKNDEIKFSGRNRLYIGNLTNDVNESELIELFKPYGEISETFLNNEKNFAFLKLDFHANAEKAKRELDGTQRKGRSLRNLTPFVSNELLYRAFEVFGPLEKATSIADDRGKHTGEGIIEFVKKSSAMSCLRLCSEKCYFLTSALRPKKRLTN</sequence>
<dbReference type="EMBL" id="CAQQ02142266">
    <property type="status" value="NOT_ANNOTATED_CDS"/>
    <property type="molecule type" value="Genomic_DNA"/>
</dbReference>
<dbReference type="FunFam" id="3.30.70.330:FF:000043">
    <property type="entry name" value="paraspeckle component 1 isoform X1"/>
    <property type="match status" value="1"/>
</dbReference>
<dbReference type="AlphaFoldDB" id="T1GFR6"/>
<dbReference type="InterPro" id="IPR000504">
    <property type="entry name" value="RRM_dom"/>
</dbReference>
<dbReference type="EMBL" id="CAQQ02142267">
    <property type="status" value="NOT_ANNOTATED_CDS"/>
    <property type="molecule type" value="Genomic_DNA"/>
</dbReference>
<dbReference type="Pfam" id="PF00076">
    <property type="entry name" value="RRM_1"/>
    <property type="match status" value="1"/>
</dbReference>
<evidence type="ECO:0000313" key="6">
    <source>
        <dbReference type="Proteomes" id="UP000015102"/>
    </source>
</evidence>
<dbReference type="Proteomes" id="UP000015102">
    <property type="component" value="Unassembled WGS sequence"/>
</dbReference>
<feature type="domain" description="RRM" evidence="4">
    <location>
        <begin position="41"/>
        <end position="107"/>
    </location>
</feature>
<evidence type="ECO:0000259" key="4">
    <source>
        <dbReference type="PROSITE" id="PS50102"/>
    </source>
</evidence>
<keyword evidence="2 3" id="KW-0694">RNA-binding</keyword>
<proteinExistence type="predicted"/>
<dbReference type="SUPFAM" id="SSF54928">
    <property type="entry name" value="RNA-binding domain, RBD"/>
    <property type="match status" value="1"/>
</dbReference>
<evidence type="ECO:0000313" key="5">
    <source>
        <dbReference type="EnsemblMetazoa" id="MESCA002213-PA"/>
    </source>
</evidence>
<dbReference type="STRING" id="36166.T1GFR6"/>
<dbReference type="HOGENOM" id="CLU_1490657_0_0_1"/>
<protein>
    <recommendedName>
        <fullName evidence="4">RRM domain-containing protein</fullName>
    </recommendedName>
</protein>
<dbReference type="InterPro" id="IPR035979">
    <property type="entry name" value="RBD_domain_sf"/>
</dbReference>